<dbReference type="AlphaFoldDB" id="A0A6S7K2W9"/>
<dbReference type="SMART" id="SM00762">
    <property type="entry name" value="Cog4"/>
    <property type="match status" value="1"/>
</dbReference>
<evidence type="ECO:0000259" key="1">
    <source>
        <dbReference type="SMART" id="SM00762"/>
    </source>
</evidence>
<dbReference type="GO" id="GO:0017119">
    <property type="term" value="C:Golgi transport complex"/>
    <property type="evidence" value="ECO:0007669"/>
    <property type="project" value="TreeGrafter"/>
</dbReference>
<accession>A0A6S7K2W9</accession>
<feature type="domain" description="COG4 transport protein middle alpha-helical bundle" evidence="1">
    <location>
        <begin position="1"/>
        <end position="224"/>
    </location>
</feature>
<gene>
    <name evidence="2" type="ORF">PACLA_8A067274</name>
</gene>
<dbReference type="Pfam" id="PF08318">
    <property type="entry name" value="COG4_m"/>
    <property type="match status" value="1"/>
</dbReference>
<protein>
    <submittedName>
        <fullName evidence="2">Conserved oligomeric Golgi complex subunit 4-like</fullName>
    </submittedName>
</protein>
<dbReference type="PANTHER" id="PTHR24016">
    <property type="entry name" value="CONSERVED OLIGOMERIC GOLGI COMPLEX SUBUNIT 4"/>
    <property type="match status" value="1"/>
</dbReference>
<organism evidence="2 3">
    <name type="scientific">Paramuricea clavata</name>
    <name type="common">Red gorgonian</name>
    <name type="synonym">Violescent sea-whip</name>
    <dbReference type="NCBI Taxonomy" id="317549"/>
    <lineage>
        <taxon>Eukaryota</taxon>
        <taxon>Metazoa</taxon>
        <taxon>Cnidaria</taxon>
        <taxon>Anthozoa</taxon>
        <taxon>Octocorallia</taxon>
        <taxon>Malacalcyonacea</taxon>
        <taxon>Plexauridae</taxon>
        <taxon>Paramuricea</taxon>
    </lineage>
</organism>
<dbReference type="OrthoDB" id="47059at2759"/>
<dbReference type="InterPro" id="IPR013167">
    <property type="entry name" value="COG4_M"/>
</dbReference>
<dbReference type="PANTHER" id="PTHR24016:SF0">
    <property type="entry name" value="CONSERVED OLIGOMERIC GOLGI COMPLEX SUBUNIT 4"/>
    <property type="match status" value="1"/>
</dbReference>
<dbReference type="Proteomes" id="UP001152795">
    <property type="component" value="Unassembled WGS sequence"/>
</dbReference>
<keyword evidence="3" id="KW-1185">Reference proteome</keyword>
<dbReference type="GO" id="GO:0006890">
    <property type="term" value="P:retrograde vesicle-mediated transport, Golgi to endoplasmic reticulum"/>
    <property type="evidence" value="ECO:0007669"/>
    <property type="project" value="TreeGrafter"/>
</dbReference>
<name>A0A6S7K2W9_PARCT</name>
<evidence type="ECO:0000313" key="2">
    <source>
        <dbReference type="EMBL" id="CAB4036944.1"/>
    </source>
</evidence>
<feature type="non-terminal residue" evidence="2">
    <location>
        <position position="224"/>
    </location>
</feature>
<dbReference type="EMBL" id="CACRXK020022574">
    <property type="protein sequence ID" value="CAB4036944.1"/>
    <property type="molecule type" value="Genomic_DNA"/>
</dbReference>
<reference evidence="2" key="1">
    <citation type="submission" date="2020-04" db="EMBL/GenBank/DDBJ databases">
        <authorList>
            <person name="Alioto T."/>
            <person name="Alioto T."/>
            <person name="Gomez Garrido J."/>
        </authorList>
    </citation>
    <scope>NUCLEOTIDE SEQUENCE</scope>
    <source>
        <strain evidence="2">A484AB</strain>
    </source>
</reference>
<evidence type="ECO:0000313" key="3">
    <source>
        <dbReference type="Proteomes" id="UP001152795"/>
    </source>
</evidence>
<dbReference type="GO" id="GO:0007030">
    <property type="term" value="P:Golgi organization"/>
    <property type="evidence" value="ECO:0007669"/>
    <property type="project" value="TreeGrafter"/>
</dbReference>
<dbReference type="InterPro" id="IPR048682">
    <property type="entry name" value="COG4"/>
</dbReference>
<sequence length="224" mass="25742">RRASVVFAETITMLYEDVARIVEAHQPLVETYYGPGHIFPLLKKLQQECDRQAEAITNQFTNKRDFYAKIKSIQQISSSKSSTANLERIDPRTLDVLLGEIVLMNSRTELYFRFLKNQVVADMEVLPDENKPEDMQKFLEKLITDSGLSRKMQEIIGSYIIMEEFYMRETVNKAINFDTFEGDDDEAVTSSMVDDVFFIIKKSLRRVITSASVDGACAMMNHAR</sequence>
<proteinExistence type="predicted"/>
<comment type="caution">
    <text evidence="2">The sequence shown here is derived from an EMBL/GenBank/DDBJ whole genome shotgun (WGS) entry which is preliminary data.</text>
</comment>